<feature type="transmembrane region" description="Helical" evidence="14">
    <location>
        <begin position="182"/>
        <end position="203"/>
    </location>
</feature>
<keyword evidence="9 14" id="KW-1133">Transmembrane helix</keyword>
<comment type="caution">
    <text evidence="15">The sequence shown here is derived from an EMBL/GenBank/DDBJ whole genome shotgun (WGS) entry which is preliminary data.</text>
</comment>
<organism evidence="15 16">
    <name type="scientific">Pseudomaricurvus hydrocarbonicus</name>
    <dbReference type="NCBI Taxonomy" id="1470433"/>
    <lineage>
        <taxon>Bacteria</taxon>
        <taxon>Pseudomonadati</taxon>
        <taxon>Pseudomonadota</taxon>
        <taxon>Gammaproteobacteria</taxon>
        <taxon>Cellvibrionales</taxon>
        <taxon>Cellvibrionaceae</taxon>
        <taxon>Pseudomaricurvus</taxon>
    </lineage>
</organism>
<accession>A0A9E5T1X9</accession>
<proteinExistence type="inferred from homology"/>
<feature type="binding site" evidence="13">
    <location>
        <position position="111"/>
    </location>
    <ligand>
        <name>K(+)</name>
        <dbReference type="ChEBI" id="CHEBI:29103"/>
    </ligand>
</feature>
<evidence type="ECO:0000256" key="8">
    <source>
        <dbReference type="ARBA" id="ARBA00022958"/>
    </source>
</evidence>
<feature type="binding site" evidence="13">
    <location>
        <position position="220"/>
    </location>
    <ligand>
        <name>K(+)</name>
        <dbReference type="ChEBI" id="CHEBI:29103"/>
    </ligand>
</feature>
<evidence type="ECO:0000256" key="14">
    <source>
        <dbReference type="SAM" id="Phobius"/>
    </source>
</evidence>
<keyword evidence="16" id="KW-1185">Reference proteome</keyword>
<comment type="similarity">
    <text evidence="2 12">Belongs to the TrkH potassium transport family.</text>
</comment>
<dbReference type="Proteomes" id="UP000787472">
    <property type="component" value="Unassembled WGS sequence"/>
</dbReference>
<dbReference type="PANTHER" id="PTHR32024:SF2">
    <property type="entry name" value="TRK SYSTEM POTASSIUM UPTAKE PROTEIN TRKG-RELATED"/>
    <property type="match status" value="1"/>
</dbReference>
<dbReference type="PANTHER" id="PTHR32024">
    <property type="entry name" value="TRK SYSTEM POTASSIUM UPTAKE PROTEIN TRKG-RELATED"/>
    <property type="match status" value="1"/>
</dbReference>
<evidence type="ECO:0000256" key="2">
    <source>
        <dbReference type="ARBA" id="ARBA00009137"/>
    </source>
</evidence>
<feature type="binding site" evidence="13">
    <location>
        <position position="112"/>
    </location>
    <ligand>
        <name>K(+)</name>
        <dbReference type="ChEBI" id="CHEBI:29103"/>
    </ligand>
</feature>
<feature type="transmembrane region" description="Helical" evidence="14">
    <location>
        <begin position="237"/>
        <end position="255"/>
    </location>
</feature>
<dbReference type="AlphaFoldDB" id="A0A9E5T1X9"/>
<comment type="function">
    <text evidence="12">Low-affinity potassium transport system. Interacts with Trk system potassium uptake protein TrkA.</text>
</comment>
<keyword evidence="7 14" id="KW-0812">Transmembrane</keyword>
<feature type="transmembrane region" description="Helical" evidence="14">
    <location>
        <begin position="276"/>
        <end position="295"/>
    </location>
</feature>
<evidence type="ECO:0000256" key="4">
    <source>
        <dbReference type="ARBA" id="ARBA00022475"/>
    </source>
</evidence>
<keyword evidence="11 12" id="KW-0472">Membrane</keyword>
<evidence type="ECO:0000313" key="16">
    <source>
        <dbReference type="Proteomes" id="UP000787472"/>
    </source>
</evidence>
<evidence type="ECO:0000256" key="6">
    <source>
        <dbReference type="ARBA" id="ARBA00022538"/>
    </source>
</evidence>
<keyword evidence="10 12" id="KW-0406">Ion transport</keyword>
<evidence type="ECO:0000256" key="5">
    <source>
        <dbReference type="ARBA" id="ARBA00022519"/>
    </source>
</evidence>
<dbReference type="RefSeq" id="WP_167191461.1">
    <property type="nucleotide sequence ID" value="NZ_JAAONZ010000022.1"/>
</dbReference>
<dbReference type="Pfam" id="PF02386">
    <property type="entry name" value="TrkH"/>
    <property type="match status" value="1"/>
</dbReference>
<evidence type="ECO:0000256" key="1">
    <source>
        <dbReference type="ARBA" id="ARBA00004429"/>
    </source>
</evidence>
<feature type="transmembrane region" description="Helical" evidence="14">
    <location>
        <begin position="395"/>
        <end position="415"/>
    </location>
</feature>
<sequence length="482" mass="53476">MHFTVISRILGILLMLFSLTLIPPVLVSLWFHDHNQVSFLIAFIITFAAGMVAWFPVHNVKQDLRTRDGFLVTALFWTVLGLFGSLPFMFSNGLNLSFTNAVFESLSGLTTTGATVITGLDTLPKSILYYRQQLQWLGGIGIIVIAVAILPMLGIGGMQLYRAETPGPVKDSKLTPRITETAKALFLIYLSLTVVCALSYWFAGMSLFDAICHAYATVAIGGFSTHDASMGFFQSETIHAICVFFMVVSGINFALHFYSWQDRRISNYFRDPEFQFYISAILVGCVLTIFLLYHYDVFNFTDSVGHGIFQLVSILTTTGFTTTDFSAWPSILPFMLLYFAFMGGCAGSTGGGIKVIRILLIFKQGIREIHRLIHPSAVIPIKVGSTSVSDRVVDAVWGFFSVYVFAYFMMFLVLVGTGLDVITAFFAVGACINNLGPGLGEVATHYGDMNETAKWVLCFAMLLGRLEVFTLLVLFSPMFWRR</sequence>
<feature type="binding site" evidence="13">
    <location>
        <position position="434"/>
    </location>
    <ligand>
        <name>K(+)</name>
        <dbReference type="ChEBI" id="CHEBI:29103"/>
    </ligand>
</feature>
<dbReference type="GO" id="GO:0005886">
    <property type="term" value="C:plasma membrane"/>
    <property type="evidence" value="ECO:0007669"/>
    <property type="project" value="UniProtKB-SubCell"/>
</dbReference>
<dbReference type="GO" id="GO:0015379">
    <property type="term" value="F:potassium:chloride symporter activity"/>
    <property type="evidence" value="ECO:0007669"/>
    <property type="project" value="InterPro"/>
</dbReference>
<comment type="subcellular location">
    <subcellularLocation>
        <location evidence="1 12">Cell inner membrane</location>
        <topology evidence="1 12">Multi-pass membrane protein</topology>
    </subcellularLocation>
</comment>
<gene>
    <name evidence="15" type="ORF">G8770_20500</name>
</gene>
<evidence type="ECO:0000256" key="3">
    <source>
        <dbReference type="ARBA" id="ARBA00022448"/>
    </source>
</evidence>
<keyword evidence="13" id="KW-0479">Metal-binding</keyword>
<dbReference type="InterPro" id="IPR003445">
    <property type="entry name" value="Cat_transpt"/>
</dbReference>
<feature type="binding site" evidence="13">
    <location>
        <position position="435"/>
    </location>
    <ligand>
        <name>K(+)</name>
        <dbReference type="ChEBI" id="CHEBI:29103"/>
    </ligand>
</feature>
<evidence type="ECO:0000256" key="12">
    <source>
        <dbReference type="PIRNR" id="PIRNR006247"/>
    </source>
</evidence>
<keyword evidence="8 12" id="KW-0630">Potassium</keyword>
<keyword evidence="4 12" id="KW-1003">Cell membrane</keyword>
<feature type="binding site" evidence="13">
    <location>
        <position position="318"/>
    </location>
    <ligand>
        <name>K(+)</name>
        <dbReference type="ChEBI" id="CHEBI:29103"/>
    </ligand>
</feature>
<feature type="transmembrane region" description="Helical" evidence="14">
    <location>
        <begin position="421"/>
        <end position="443"/>
    </location>
</feature>
<name>A0A9E5T1X9_9GAMM</name>
<feature type="binding site" evidence="13">
    <location>
        <position position="221"/>
    </location>
    <ligand>
        <name>K(+)</name>
        <dbReference type="ChEBI" id="CHEBI:29103"/>
    </ligand>
</feature>
<keyword evidence="6 12" id="KW-0633">Potassium transport</keyword>
<evidence type="ECO:0000256" key="7">
    <source>
        <dbReference type="ARBA" id="ARBA00022692"/>
    </source>
</evidence>
<dbReference type="GO" id="GO:0046872">
    <property type="term" value="F:metal ion binding"/>
    <property type="evidence" value="ECO:0007669"/>
    <property type="project" value="UniProtKB-KW"/>
</dbReference>
<feature type="binding site" evidence="13">
    <location>
        <position position="317"/>
    </location>
    <ligand>
        <name>K(+)</name>
        <dbReference type="ChEBI" id="CHEBI:29103"/>
    </ligand>
</feature>
<feature type="transmembrane region" description="Helical" evidence="14">
    <location>
        <begin position="455"/>
        <end position="480"/>
    </location>
</feature>
<dbReference type="PIRSF" id="PIRSF006247">
    <property type="entry name" value="TrkH"/>
    <property type="match status" value="1"/>
</dbReference>
<feature type="transmembrane region" description="Helical" evidence="14">
    <location>
        <begin position="136"/>
        <end position="161"/>
    </location>
</feature>
<feature type="transmembrane region" description="Helical" evidence="14">
    <location>
        <begin position="12"/>
        <end position="31"/>
    </location>
</feature>
<keyword evidence="5 12" id="KW-0997">Cell inner membrane</keyword>
<reference evidence="15" key="1">
    <citation type="submission" date="2020-03" db="EMBL/GenBank/DDBJ databases">
        <authorList>
            <person name="Guo F."/>
        </authorList>
    </citation>
    <scope>NUCLEOTIDE SEQUENCE</scope>
    <source>
        <strain evidence="15">JCM 30134</strain>
    </source>
</reference>
<dbReference type="NCBIfam" id="TIGR00933">
    <property type="entry name" value="2a38"/>
    <property type="match status" value="1"/>
</dbReference>
<evidence type="ECO:0000313" key="15">
    <source>
        <dbReference type="EMBL" id="NHO67935.1"/>
    </source>
</evidence>
<dbReference type="InterPro" id="IPR004772">
    <property type="entry name" value="TrkH"/>
</dbReference>
<evidence type="ECO:0000256" key="10">
    <source>
        <dbReference type="ARBA" id="ARBA00023065"/>
    </source>
</evidence>
<keyword evidence="3 12" id="KW-0813">Transport</keyword>
<dbReference type="EMBL" id="JAAONZ010000022">
    <property type="protein sequence ID" value="NHO67935.1"/>
    <property type="molecule type" value="Genomic_DNA"/>
</dbReference>
<evidence type="ECO:0000256" key="9">
    <source>
        <dbReference type="ARBA" id="ARBA00022989"/>
    </source>
</evidence>
<protein>
    <recommendedName>
        <fullName evidence="12">Trk system potassium uptake protein</fullName>
    </recommendedName>
</protein>
<evidence type="ECO:0000256" key="11">
    <source>
        <dbReference type="ARBA" id="ARBA00023136"/>
    </source>
</evidence>
<feature type="transmembrane region" description="Helical" evidence="14">
    <location>
        <begin position="69"/>
        <end position="90"/>
    </location>
</feature>
<feature type="transmembrane region" description="Helical" evidence="14">
    <location>
        <begin position="335"/>
        <end position="362"/>
    </location>
</feature>
<evidence type="ECO:0000256" key="13">
    <source>
        <dbReference type="PIRSR" id="PIRSR006247-1"/>
    </source>
</evidence>
<feature type="transmembrane region" description="Helical" evidence="14">
    <location>
        <begin position="37"/>
        <end position="57"/>
    </location>
</feature>